<dbReference type="Pfam" id="PF01029">
    <property type="entry name" value="NusB"/>
    <property type="match status" value="1"/>
</dbReference>
<evidence type="ECO:0000256" key="2">
    <source>
        <dbReference type="ARBA" id="ARBA00022814"/>
    </source>
</evidence>
<dbReference type="Gene3D" id="1.10.940.10">
    <property type="entry name" value="NusB-like"/>
    <property type="match status" value="1"/>
</dbReference>
<evidence type="ECO:0000256" key="3">
    <source>
        <dbReference type="ARBA" id="ARBA00022884"/>
    </source>
</evidence>
<comment type="similarity">
    <text evidence="1 6">Belongs to the NusB family.</text>
</comment>
<dbReference type="GO" id="GO:0003723">
    <property type="term" value="F:RNA binding"/>
    <property type="evidence" value="ECO:0007669"/>
    <property type="project" value="UniProtKB-UniRule"/>
</dbReference>
<dbReference type="AlphaFoldDB" id="A0A4Q2RGX2"/>
<dbReference type="EMBL" id="QYBC01000004">
    <property type="protein sequence ID" value="RYB06313.1"/>
    <property type="molecule type" value="Genomic_DNA"/>
</dbReference>
<dbReference type="InterPro" id="IPR035926">
    <property type="entry name" value="NusB-like_sf"/>
</dbReference>
<keyword evidence="3 6" id="KW-0694">RNA-binding</keyword>
<proteinExistence type="inferred from homology"/>
<sequence length="155" mass="17220">MSRQEKRAAARLAAVQALYQMDVAKKGINEILAEFEAHWIGQEVEGDQYNPAEVAFFRNILEGVLADQGEVDVLVDRALQQGWPLRRVEAVLRAILRAGAYELLVRKDVPARVAITEYTDIAGAFFEGEEVGLVNGVLDALARRLRPDELMGTAR</sequence>
<reference evidence="8 9" key="2">
    <citation type="submission" date="2019-02" db="EMBL/GenBank/DDBJ databases">
        <title>'Lichenibacterium ramalinii' gen. nov. sp. nov., 'Lichenibacterium minor' gen. nov. sp. nov.</title>
        <authorList>
            <person name="Pankratov T."/>
        </authorList>
    </citation>
    <scope>NUCLEOTIDE SEQUENCE [LARGE SCALE GENOMIC DNA]</scope>
    <source>
        <strain evidence="8 9">RmlP001</strain>
    </source>
</reference>
<dbReference type="OrthoDB" id="9797817at2"/>
<dbReference type="PANTHER" id="PTHR11078:SF3">
    <property type="entry name" value="ANTITERMINATION NUSB DOMAIN-CONTAINING PROTEIN"/>
    <property type="match status" value="1"/>
</dbReference>
<dbReference type="PANTHER" id="PTHR11078">
    <property type="entry name" value="N UTILIZATION SUBSTANCE PROTEIN B-RELATED"/>
    <property type="match status" value="1"/>
</dbReference>
<keyword evidence="2 6" id="KW-0889">Transcription antitermination</keyword>
<dbReference type="GO" id="GO:0006353">
    <property type="term" value="P:DNA-templated transcription termination"/>
    <property type="evidence" value="ECO:0007669"/>
    <property type="project" value="UniProtKB-UniRule"/>
</dbReference>
<comment type="function">
    <text evidence="6">Involved in transcription antitermination. Required for transcription of ribosomal RNA (rRNA) genes. Binds specifically to the boxA antiterminator sequence of the ribosomal RNA (rrn) operons.</text>
</comment>
<comment type="caution">
    <text evidence="8">The sequence shown here is derived from an EMBL/GenBank/DDBJ whole genome shotgun (WGS) entry which is preliminary data.</text>
</comment>
<keyword evidence="9" id="KW-1185">Reference proteome</keyword>
<gene>
    <name evidence="6 8" type="primary">nusB</name>
    <name evidence="8" type="ORF">D3272_06045</name>
</gene>
<reference evidence="8 9" key="1">
    <citation type="submission" date="2018-09" db="EMBL/GenBank/DDBJ databases">
        <authorList>
            <person name="Grouzdev D.S."/>
            <person name="Krutkina M.S."/>
        </authorList>
    </citation>
    <scope>NUCLEOTIDE SEQUENCE [LARGE SCALE GENOMIC DNA]</scope>
    <source>
        <strain evidence="8 9">RmlP001</strain>
    </source>
</reference>
<evidence type="ECO:0000259" key="7">
    <source>
        <dbReference type="Pfam" id="PF01029"/>
    </source>
</evidence>
<dbReference type="GO" id="GO:0005829">
    <property type="term" value="C:cytosol"/>
    <property type="evidence" value="ECO:0007669"/>
    <property type="project" value="TreeGrafter"/>
</dbReference>
<dbReference type="NCBIfam" id="TIGR01951">
    <property type="entry name" value="nusB"/>
    <property type="match status" value="1"/>
</dbReference>
<evidence type="ECO:0000313" key="9">
    <source>
        <dbReference type="Proteomes" id="UP000289411"/>
    </source>
</evidence>
<name>A0A4Q2RGX2_9HYPH</name>
<keyword evidence="5 6" id="KW-0804">Transcription</keyword>
<dbReference type="HAMAP" id="MF_00073">
    <property type="entry name" value="NusB"/>
    <property type="match status" value="1"/>
</dbReference>
<dbReference type="SUPFAM" id="SSF48013">
    <property type="entry name" value="NusB-like"/>
    <property type="match status" value="1"/>
</dbReference>
<dbReference type="Proteomes" id="UP000289411">
    <property type="component" value="Unassembled WGS sequence"/>
</dbReference>
<keyword evidence="4 6" id="KW-0805">Transcription regulation</keyword>
<dbReference type="RefSeq" id="WP_129218250.1">
    <property type="nucleotide sequence ID" value="NZ_QYBC01000004.1"/>
</dbReference>
<evidence type="ECO:0000313" key="8">
    <source>
        <dbReference type="EMBL" id="RYB06313.1"/>
    </source>
</evidence>
<evidence type="ECO:0000256" key="5">
    <source>
        <dbReference type="ARBA" id="ARBA00023163"/>
    </source>
</evidence>
<dbReference type="InterPro" id="IPR011605">
    <property type="entry name" value="NusB_fam"/>
</dbReference>
<evidence type="ECO:0000256" key="6">
    <source>
        <dbReference type="HAMAP-Rule" id="MF_00073"/>
    </source>
</evidence>
<dbReference type="InterPro" id="IPR006027">
    <property type="entry name" value="NusB_RsmB_TIM44"/>
</dbReference>
<protein>
    <recommendedName>
        <fullName evidence="6">Transcription antitermination protein NusB</fullName>
    </recommendedName>
    <alternativeName>
        <fullName evidence="6">Antitermination factor NusB</fullName>
    </alternativeName>
</protein>
<feature type="domain" description="NusB/RsmB/TIM44" evidence="7">
    <location>
        <begin position="9"/>
        <end position="143"/>
    </location>
</feature>
<accession>A0A4Q2RGX2</accession>
<organism evidence="8 9">
    <name type="scientific">Lichenibacterium ramalinae</name>
    <dbReference type="NCBI Taxonomy" id="2316527"/>
    <lineage>
        <taxon>Bacteria</taxon>
        <taxon>Pseudomonadati</taxon>
        <taxon>Pseudomonadota</taxon>
        <taxon>Alphaproteobacteria</taxon>
        <taxon>Hyphomicrobiales</taxon>
        <taxon>Lichenihabitantaceae</taxon>
        <taxon>Lichenibacterium</taxon>
    </lineage>
</organism>
<dbReference type="GO" id="GO:0031564">
    <property type="term" value="P:transcription antitermination"/>
    <property type="evidence" value="ECO:0007669"/>
    <property type="project" value="UniProtKB-KW"/>
</dbReference>
<evidence type="ECO:0000256" key="4">
    <source>
        <dbReference type="ARBA" id="ARBA00023015"/>
    </source>
</evidence>
<evidence type="ECO:0000256" key="1">
    <source>
        <dbReference type="ARBA" id="ARBA00005952"/>
    </source>
</evidence>